<proteinExistence type="predicted"/>
<evidence type="ECO:0000313" key="2">
    <source>
        <dbReference type="Proteomes" id="UP000603708"/>
    </source>
</evidence>
<dbReference type="InterPro" id="IPR049979">
    <property type="entry name" value="Cys_resp_CS_actino"/>
</dbReference>
<reference evidence="1" key="2">
    <citation type="submission" date="2020-09" db="EMBL/GenBank/DDBJ databases">
        <authorList>
            <person name="Sun Q."/>
            <person name="Ohkuma M."/>
        </authorList>
    </citation>
    <scope>NUCLEOTIDE SEQUENCE</scope>
    <source>
        <strain evidence="1">JCM 5069</strain>
    </source>
</reference>
<comment type="caution">
    <text evidence="1">The sequence shown here is derived from an EMBL/GenBank/DDBJ whole genome shotgun (WGS) entry which is preliminary data.</text>
</comment>
<dbReference type="NCBIfam" id="NF042934">
    <property type="entry name" value="cis_reg_atten"/>
    <property type="match status" value="1"/>
</dbReference>
<gene>
    <name evidence="1" type="ORF">GCM10018793_21950</name>
</gene>
<dbReference type="EMBL" id="BNCD01000005">
    <property type="protein sequence ID" value="GHH76385.1"/>
    <property type="molecule type" value="Genomic_DNA"/>
</dbReference>
<dbReference type="RefSeq" id="WP_189931029.1">
    <property type="nucleotide sequence ID" value="NZ_BNCD01000005.1"/>
</dbReference>
<keyword evidence="2" id="KW-1185">Reference proteome</keyword>
<reference evidence="1" key="1">
    <citation type="journal article" date="2014" name="Int. J. Syst. Evol. Microbiol.">
        <title>Complete genome sequence of Corynebacterium casei LMG S-19264T (=DSM 44701T), isolated from a smear-ripened cheese.</title>
        <authorList>
            <consortium name="US DOE Joint Genome Institute (JGI-PGF)"/>
            <person name="Walter F."/>
            <person name="Albersmeier A."/>
            <person name="Kalinowski J."/>
            <person name="Ruckert C."/>
        </authorList>
    </citation>
    <scope>NUCLEOTIDE SEQUENCE</scope>
    <source>
        <strain evidence="1">JCM 5069</strain>
    </source>
</reference>
<dbReference type="Proteomes" id="UP000603708">
    <property type="component" value="Unassembled WGS sequence"/>
</dbReference>
<protein>
    <submittedName>
        <fullName evidence="1">Uncharacterized protein</fullName>
    </submittedName>
</protein>
<sequence length="69" mass="7563">MWARGPARLDEAGAVPVHDVHILAEGAEVLDMRSAFRLPVPVLSSRHPVHLYTRPHIDLQRVAGALCCS</sequence>
<name>A0A919G1M6_9ACTN</name>
<evidence type="ECO:0000313" key="1">
    <source>
        <dbReference type="EMBL" id="GHH76385.1"/>
    </source>
</evidence>
<accession>A0A919G1M6</accession>
<dbReference type="AlphaFoldDB" id="A0A919G1M6"/>
<organism evidence="1 2">
    <name type="scientific">Streptomyces sulfonofaciens</name>
    <dbReference type="NCBI Taxonomy" id="68272"/>
    <lineage>
        <taxon>Bacteria</taxon>
        <taxon>Bacillati</taxon>
        <taxon>Actinomycetota</taxon>
        <taxon>Actinomycetes</taxon>
        <taxon>Kitasatosporales</taxon>
        <taxon>Streptomycetaceae</taxon>
        <taxon>Streptomyces</taxon>
    </lineage>
</organism>